<evidence type="ECO:0000256" key="3">
    <source>
        <dbReference type="ARBA" id="ARBA00022517"/>
    </source>
</evidence>
<dbReference type="SUPFAM" id="SSF55205">
    <property type="entry name" value="EPT/RTPC-like"/>
    <property type="match status" value="1"/>
</dbReference>
<keyword evidence="3" id="KW-0690">Ribosome biogenesis</keyword>
<name>Q234Q1_TETTS</name>
<dbReference type="GO" id="GO:0004521">
    <property type="term" value="F:RNA endonuclease activity"/>
    <property type="evidence" value="ECO:0007669"/>
    <property type="project" value="TreeGrafter"/>
</dbReference>
<accession>Q234Q1</accession>
<feature type="compositionally biased region" description="Acidic residues" evidence="5">
    <location>
        <begin position="378"/>
        <end position="393"/>
    </location>
</feature>
<dbReference type="InterPro" id="IPR023797">
    <property type="entry name" value="RNA3'_phos_cyclase_dom"/>
</dbReference>
<dbReference type="Proteomes" id="UP000009168">
    <property type="component" value="Unassembled WGS sequence"/>
</dbReference>
<dbReference type="STRING" id="312017.Q234Q1"/>
<dbReference type="EMBL" id="GG662767">
    <property type="protein sequence ID" value="EAR91952.1"/>
    <property type="molecule type" value="Genomic_DNA"/>
</dbReference>
<sequence length="419" mass="47188">MIKFSDPTNIRQIIVCSTISERPVLIENYRAFEKTGIQGIQQYEVKFLRLVERISSGAKFQISKNGTAIKYYPGIITNNEGVDFEFDCGEERCITYFLEPLTILALFGKSKLSIKLKGVTNDEIDMSVDTFSNCTLHLIRKFQIEGELFLKVNKRGFKPNGQGEVIFKVPFVKFLRSIKLKQQGKIKRIRGVCSGARVNPSILNRIITSARGIFNDYLPDVYIYSDFYKGGNKENSSAGYSISLIAEYNNGQLVSIDECLDESHPPAYNLPEALGERAALALLDEILYTGFVDSSNQSIVLTLMALSERKISSVRLGRITPYTVENLKIIQQFLGITFKIEADEEAEDDEEQEQNQQKMQEEDDDESENIGKRKQSGAEDDSLEPEIDLDEQLDGITKPTTVIFSCLGSGLQNISRIVK</sequence>
<dbReference type="AlphaFoldDB" id="Q234Q1"/>
<dbReference type="Gene3D" id="3.65.10.20">
    <property type="entry name" value="RNA 3'-terminal phosphate cyclase domain"/>
    <property type="match status" value="1"/>
</dbReference>
<dbReference type="GO" id="GO:0005730">
    <property type="term" value="C:nucleolus"/>
    <property type="evidence" value="ECO:0007669"/>
    <property type="project" value="UniProtKB-SubCell"/>
</dbReference>
<keyword evidence="4" id="KW-0539">Nucleus</keyword>
<gene>
    <name evidence="8" type="ORF">TTHERM_00101480</name>
</gene>
<evidence type="ECO:0000256" key="4">
    <source>
        <dbReference type="ARBA" id="ARBA00023242"/>
    </source>
</evidence>
<dbReference type="Gene3D" id="3.30.360.20">
    <property type="entry name" value="RNA 3'-terminal phosphate cyclase, insert domain"/>
    <property type="match status" value="1"/>
</dbReference>
<organism evidence="8 9">
    <name type="scientific">Tetrahymena thermophila (strain SB210)</name>
    <dbReference type="NCBI Taxonomy" id="312017"/>
    <lineage>
        <taxon>Eukaryota</taxon>
        <taxon>Sar</taxon>
        <taxon>Alveolata</taxon>
        <taxon>Ciliophora</taxon>
        <taxon>Intramacronucleata</taxon>
        <taxon>Oligohymenophorea</taxon>
        <taxon>Hymenostomatida</taxon>
        <taxon>Tetrahymenina</taxon>
        <taxon>Tetrahymenidae</taxon>
        <taxon>Tetrahymena</taxon>
    </lineage>
</organism>
<feature type="domain" description="RNA 3'-terminal phosphate cyclase" evidence="6">
    <location>
        <begin position="9"/>
        <end position="340"/>
    </location>
</feature>
<dbReference type="Pfam" id="PF01137">
    <property type="entry name" value="RTC"/>
    <property type="match status" value="1"/>
</dbReference>
<dbReference type="KEGG" id="tet:TTHERM_00101480"/>
<dbReference type="eggNOG" id="KOG3980">
    <property type="taxonomic scope" value="Eukaryota"/>
</dbReference>
<comment type="similarity">
    <text evidence="2">Belongs to the RNA 3'-terminal cyclase family. Type 2 subfamily.</text>
</comment>
<evidence type="ECO:0000256" key="2">
    <source>
        <dbReference type="ARBA" id="ARBA00007089"/>
    </source>
</evidence>
<evidence type="ECO:0000313" key="8">
    <source>
        <dbReference type="EMBL" id="EAR91952.1"/>
    </source>
</evidence>
<dbReference type="InterPro" id="IPR037136">
    <property type="entry name" value="RNA3'_phos_cyclase_dom_sf"/>
</dbReference>
<evidence type="ECO:0000256" key="5">
    <source>
        <dbReference type="SAM" id="MobiDB-lite"/>
    </source>
</evidence>
<evidence type="ECO:0000259" key="7">
    <source>
        <dbReference type="Pfam" id="PF05189"/>
    </source>
</evidence>
<dbReference type="PANTHER" id="PTHR11096">
    <property type="entry name" value="RNA 3' TERMINAL PHOSPHATE CYCLASE"/>
    <property type="match status" value="1"/>
</dbReference>
<protein>
    <submittedName>
        <fullName evidence="8">RNA 3'-terminal phosphate cyclase-like protein</fullName>
    </submittedName>
</protein>
<dbReference type="InParanoid" id="Q234Q1"/>
<evidence type="ECO:0000313" key="9">
    <source>
        <dbReference type="Proteomes" id="UP000009168"/>
    </source>
</evidence>
<dbReference type="GeneID" id="7841211"/>
<proteinExistence type="inferred from homology"/>
<dbReference type="FunCoup" id="Q234Q1">
    <property type="interactions" value="285"/>
</dbReference>
<evidence type="ECO:0000259" key="6">
    <source>
        <dbReference type="Pfam" id="PF01137"/>
    </source>
</evidence>
<dbReference type="HOGENOM" id="CLU_027882_1_0_1"/>
<keyword evidence="9" id="KW-1185">Reference proteome</keyword>
<feature type="compositionally biased region" description="Acidic residues" evidence="5">
    <location>
        <begin position="344"/>
        <end position="353"/>
    </location>
</feature>
<dbReference type="OMA" id="YTDQNKG"/>
<dbReference type="Pfam" id="PF05189">
    <property type="entry name" value="RTC_insert"/>
    <property type="match status" value="1"/>
</dbReference>
<dbReference type="InterPro" id="IPR000228">
    <property type="entry name" value="RNA3'_term_phos_cyc"/>
</dbReference>
<feature type="domain" description="RNA 3'-terminal phosphate cyclase insert" evidence="7">
    <location>
        <begin position="182"/>
        <end position="286"/>
    </location>
</feature>
<comment type="subcellular location">
    <subcellularLocation>
        <location evidence="1">Nucleus</location>
        <location evidence="1">Nucleolus</location>
    </subcellularLocation>
</comment>
<reference evidence="9" key="1">
    <citation type="journal article" date="2006" name="PLoS Biol.">
        <title>Macronuclear genome sequence of the ciliate Tetrahymena thermophila, a model eukaryote.</title>
        <authorList>
            <person name="Eisen J.A."/>
            <person name="Coyne R.S."/>
            <person name="Wu M."/>
            <person name="Wu D."/>
            <person name="Thiagarajan M."/>
            <person name="Wortman J.R."/>
            <person name="Badger J.H."/>
            <person name="Ren Q."/>
            <person name="Amedeo P."/>
            <person name="Jones K.M."/>
            <person name="Tallon L.J."/>
            <person name="Delcher A.L."/>
            <person name="Salzberg S.L."/>
            <person name="Silva J.C."/>
            <person name="Haas B.J."/>
            <person name="Majoros W.H."/>
            <person name="Farzad M."/>
            <person name="Carlton J.M."/>
            <person name="Smith R.K. Jr."/>
            <person name="Garg J."/>
            <person name="Pearlman R.E."/>
            <person name="Karrer K.M."/>
            <person name="Sun L."/>
            <person name="Manning G."/>
            <person name="Elde N.C."/>
            <person name="Turkewitz A.P."/>
            <person name="Asai D.J."/>
            <person name="Wilkes D.E."/>
            <person name="Wang Y."/>
            <person name="Cai H."/>
            <person name="Collins K."/>
            <person name="Stewart B.A."/>
            <person name="Lee S.R."/>
            <person name="Wilamowska K."/>
            <person name="Weinberg Z."/>
            <person name="Ruzzo W.L."/>
            <person name="Wloga D."/>
            <person name="Gaertig J."/>
            <person name="Frankel J."/>
            <person name="Tsao C.-C."/>
            <person name="Gorovsky M.A."/>
            <person name="Keeling P.J."/>
            <person name="Waller R.F."/>
            <person name="Patron N.J."/>
            <person name="Cherry J.M."/>
            <person name="Stover N.A."/>
            <person name="Krieger C.J."/>
            <person name="del Toro C."/>
            <person name="Ryder H.F."/>
            <person name="Williamson S.C."/>
            <person name="Barbeau R.A."/>
            <person name="Hamilton E.P."/>
            <person name="Orias E."/>
        </authorList>
    </citation>
    <scope>NUCLEOTIDE SEQUENCE [LARGE SCALE GENOMIC DNA]</scope>
    <source>
        <strain evidence="9">SB210</strain>
    </source>
</reference>
<dbReference type="InterPro" id="IPR013792">
    <property type="entry name" value="RNA3'P_cycl/enolpyr_Trfase_a/b"/>
</dbReference>
<dbReference type="InterPro" id="IPR013791">
    <property type="entry name" value="RNA3'-term_phos_cycl_insert"/>
</dbReference>
<dbReference type="InterPro" id="IPR016443">
    <property type="entry name" value="RNA3'_term_phos_cyc_type_2"/>
</dbReference>
<dbReference type="NCBIfam" id="TIGR03400">
    <property type="entry name" value="18S_RNA_Rcl1p"/>
    <property type="match status" value="1"/>
</dbReference>
<dbReference type="OrthoDB" id="1911237at2759"/>
<dbReference type="InterPro" id="IPR036553">
    <property type="entry name" value="RPTC_insert"/>
</dbReference>
<dbReference type="GO" id="GO:0000479">
    <property type="term" value="P:endonucleolytic cleavage of tricistronic rRNA transcript (SSU-rRNA, 5.8S rRNA, LSU-rRNA)"/>
    <property type="evidence" value="ECO:0007669"/>
    <property type="project" value="TreeGrafter"/>
</dbReference>
<dbReference type="RefSeq" id="XP_001012197.1">
    <property type="nucleotide sequence ID" value="XM_001012197.1"/>
</dbReference>
<feature type="region of interest" description="Disordered" evidence="5">
    <location>
        <begin position="344"/>
        <end position="394"/>
    </location>
</feature>
<dbReference type="PANTHER" id="PTHR11096:SF1">
    <property type="entry name" value="RNA 3'-TERMINAL PHOSPHATE CYCLASE-LIKE PROTEIN"/>
    <property type="match status" value="1"/>
</dbReference>
<evidence type="ECO:0000256" key="1">
    <source>
        <dbReference type="ARBA" id="ARBA00004604"/>
    </source>
</evidence>